<gene>
    <name evidence="1" type="ORF">GZ78_18395</name>
</gene>
<dbReference type="InterPro" id="IPR042268">
    <property type="entry name" value="BamC_C"/>
</dbReference>
<organism evidence="1 2">
    <name type="scientific">Endozoicomonas numazuensis</name>
    <dbReference type="NCBI Taxonomy" id="1137799"/>
    <lineage>
        <taxon>Bacteria</taxon>
        <taxon>Pseudomonadati</taxon>
        <taxon>Pseudomonadota</taxon>
        <taxon>Gammaproteobacteria</taxon>
        <taxon>Oceanospirillales</taxon>
        <taxon>Endozoicomonadaceae</taxon>
        <taxon>Endozoicomonas</taxon>
    </lineage>
</organism>
<accession>A0A081NE03</accession>
<dbReference type="AlphaFoldDB" id="A0A081NE03"/>
<dbReference type="eggNOG" id="COG3317">
    <property type="taxonomic scope" value="Bacteria"/>
</dbReference>
<dbReference type="Pfam" id="PF06804">
    <property type="entry name" value="Lipoprotein_18"/>
    <property type="match status" value="1"/>
</dbReference>
<dbReference type="PROSITE" id="PS51257">
    <property type="entry name" value="PROKAR_LIPOPROTEIN"/>
    <property type="match status" value="1"/>
</dbReference>
<protein>
    <recommendedName>
        <fullName evidence="3">Lipoprotein</fullName>
    </recommendedName>
</protein>
<dbReference type="Proteomes" id="UP000028073">
    <property type="component" value="Unassembled WGS sequence"/>
</dbReference>
<dbReference type="Gene3D" id="3.30.310.170">
    <property type="entry name" value="Outer membrane protein assembly factor BamC"/>
    <property type="match status" value="1"/>
</dbReference>
<dbReference type="STRING" id="1137799.GZ78_18395"/>
<proteinExistence type="predicted"/>
<comment type="caution">
    <text evidence="1">The sequence shown here is derived from an EMBL/GenBank/DDBJ whole genome shotgun (WGS) entry which is preliminary data.</text>
</comment>
<keyword evidence="2" id="KW-1185">Reference proteome</keyword>
<sequence length="375" mass="41605">MKTLPVMACALALAGCANPFGKEGYFRDKSGDYTQARVTTPLEIPEQMNTKPMVDALSIPPISSDHTGLESDFAVPRPDQRLTQKQGEAYIIERTGDEQWLLVDRSPSEAWPKVLAFLEENDIPVKSQNVKQGVLETEWTDLGKDPEKGYVSRAFSKLFGAEVTGPVEDRFQFEVRQGVTPASSEVRLKIKSRPILEEGQPAAEPEWNNLEERSQKMDDSILNELLLFLVRDDSEKSVSYLAQDLNLGSLAVLEQDGAGNPLLRLDQLSYARSWSAVDSALQQAGVDVTDKNRSAGIFYLQVDPKGVVKKEEESSGWFSGWFGSDDKEEAPKDVLLMRVTELNGVVRVSVEKDANTSAPADISRKLLNLVKENLK</sequence>
<evidence type="ECO:0000313" key="1">
    <source>
        <dbReference type="EMBL" id="KEQ16676.1"/>
    </source>
</evidence>
<evidence type="ECO:0008006" key="3">
    <source>
        <dbReference type="Google" id="ProtNLM"/>
    </source>
</evidence>
<dbReference type="Gene3D" id="3.30.530.50">
    <property type="match status" value="1"/>
</dbReference>
<dbReference type="EMBL" id="JOKH01000004">
    <property type="protein sequence ID" value="KEQ16676.1"/>
    <property type="molecule type" value="Genomic_DNA"/>
</dbReference>
<name>A0A081NE03_9GAMM</name>
<reference evidence="1 2" key="1">
    <citation type="submission" date="2014-06" db="EMBL/GenBank/DDBJ databases">
        <title>Whole Genome Sequences of Three Symbiotic Endozoicomonas Bacteria.</title>
        <authorList>
            <person name="Neave M.J."/>
            <person name="Apprill A."/>
            <person name="Voolstra C.R."/>
        </authorList>
    </citation>
    <scope>NUCLEOTIDE SEQUENCE [LARGE SCALE GENOMIC DNA]</scope>
    <source>
        <strain evidence="1 2">DSM 25634</strain>
    </source>
</reference>
<evidence type="ECO:0000313" key="2">
    <source>
        <dbReference type="Proteomes" id="UP000028073"/>
    </source>
</evidence>
<dbReference type="InterPro" id="IPR010653">
    <property type="entry name" value="NlpB/DapX"/>
</dbReference>